<keyword evidence="3" id="KW-0732">Signal</keyword>
<feature type="domain" description="Leucine-rich repeat-containing N-terminal plant-type" evidence="4">
    <location>
        <begin position="37"/>
        <end position="72"/>
    </location>
</feature>
<dbReference type="Proteomes" id="UP001497516">
    <property type="component" value="Chromosome 10"/>
</dbReference>
<keyword evidence="2" id="KW-0677">Repeat</keyword>
<feature type="signal peptide" evidence="3">
    <location>
        <begin position="1"/>
        <end position="28"/>
    </location>
</feature>
<dbReference type="InterPro" id="IPR001611">
    <property type="entry name" value="Leu-rich_rpt"/>
</dbReference>
<sequence length="261" mass="27758">MARIPNWVVVPISTLLLLLLTFPPPSHSETEDVRLPLLQFMKFLTRGRTIPLPNFGWNETSDPCSWTGVTCDSESRIVAIFLQGLGLSGHLETRGLCSAQLSLRVLVLTNNSLVGPLQPEIANCANLTHLFLGGNQLQGPVPGSLPLLTKLRRLVIADNSFDGALPRGMWGKMSSLVEFRADNNRIGGELPGDLAMPNLLGRMAWFDVSNNRLVGQIPSGFANFSASSFAGNPGLCGPPLSVACSPASAASPAPGPSNHGN</sequence>
<dbReference type="Pfam" id="PF00560">
    <property type="entry name" value="LRR_1"/>
    <property type="match status" value="3"/>
</dbReference>
<dbReference type="SUPFAM" id="SSF52058">
    <property type="entry name" value="L domain-like"/>
    <property type="match status" value="1"/>
</dbReference>
<evidence type="ECO:0000256" key="1">
    <source>
        <dbReference type="ARBA" id="ARBA00022614"/>
    </source>
</evidence>
<dbReference type="InterPro" id="IPR032675">
    <property type="entry name" value="LRR_dom_sf"/>
</dbReference>
<dbReference type="Gene3D" id="3.80.10.10">
    <property type="entry name" value="Ribonuclease Inhibitor"/>
    <property type="match status" value="2"/>
</dbReference>
<dbReference type="PANTHER" id="PTHR48010:SF22">
    <property type="entry name" value="OS09G0376600 PROTEIN"/>
    <property type="match status" value="1"/>
</dbReference>
<keyword evidence="1" id="KW-0433">Leucine-rich repeat</keyword>
<organism evidence="5 6">
    <name type="scientific">Linum trigynum</name>
    <dbReference type="NCBI Taxonomy" id="586398"/>
    <lineage>
        <taxon>Eukaryota</taxon>
        <taxon>Viridiplantae</taxon>
        <taxon>Streptophyta</taxon>
        <taxon>Embryophyta</taxon>
        <taxon>Tracheophyta</taxon>
        <taxon>Spermatophyta</taxon>
        <taxon>Magnoliopsida</taxon>
        <taxon>eudicotyledons</taxon>
        <taxon>Gunneridae</taxon>
        <taxon>Pentapetalae</taxon>
        <taxon>rosids</taxon>
        <taxon>fabids</taxon>
        <taxon>Malpighiales</taxon>
        <taxon>Linaceae</taxon>
        <taxon>Linum</taxon>
    </lineage>
</organism>
<dbReference type="InterPro" id="IPR050994">
    <property type="entry name" value="At_inactive_RLKs"/>
</dbReference>
<evidence type="ECO:0000313" key="6">
    <source>
        <dbReference type="Proteomes" id="UP001497516"/>
    </source>
</evidence>
<gene>
    <name evidence="5" type="ORF">LTRI10_LOCUS6763</name>
</gene>
<evidence type="ECO:0000259" key="4">
    <source>
        <dbReference type="Pfam" id="PF08263"/>
    </source>
</evidence>
<evidence type="ECO:0000313" key="5">
    <source>
        <dbReference type="EMBL" id="CAL1359266.1"/>
    </source>
</evidence>
<dbReference type="PANTHER" id="PTHR48010">
    <property type="entry name" value="OS05G0588300 PROTEIN"/>
    <property type="match status" value="1"/>
</dbReference>
<name>A0AAV2CUK9_9ROSI</name>
<proteinExistence type="predicted"/>
<dbReference type="Pfam" id="PF08263">
    <property type="entry name" value="LRRNT_2"/>
    <property type="match status" value="1"/>
</dbReference>
<reference evidence="5 6" key="1">
    <citation type="submission" date="2024-04" db="EMBL/GenBank/DDBJ databases">
        <authorList>
            <person name="Fracassetti M."/>
        </authorList>
    </citation>
    <scope>NUCLEOTIDE SEQUENCE [LARGE SCALE GENOMIC DNA]</scope>
</reference>
<evidence type="ECO:0000256" key="3">
    <source>
        <dbReference type="SAM" id="SignalP"/>
    </source>
</evidence>
<dbReference type="EMBL" id="OZ034814">
    <property type="protein sequence ID" value="CAL1359266.1"/>
    <property type="molecule type" value="Genomic_DNA"/>
</dbReference>
<dbReference type="AlphaFoldDB" id="A0AAV2CUK9"/>
<evidence type="ECO:0000256" key="2">
    <source>
        <dbReference type="ARBA" id="ARBA00022737"/>
    </source>
</evidence>
<feature type="chain" id="PRO_5043415968" description="Leucine-rich repeat-containing N-terminal plant-type domain-containing protein" evidence="3">
    <location>
        <begin position="29"/>
        <end position="261"/>
    </location>
</feature>
<protein>
    <recommendedName>
        <fullName evidence="4">Leucine-rich repeat-containing N-terminal plant-type domain-containing protein</fullName>
    </recommendedName>
</protein>
<keyword evidence="6" id="KW-1185">Reference proteome</keyword>
<dbReference type="InterPro" id="IPR013210">
    <property type="entry name" value="LRR_N_plant-typ"/>
</dbReference>
<accession>A0AAV2CUK9</accession>